<dbReference type="NCBIfam" id="NF038085">
    <property type="entry name" value="MSMEG_6728_fam"/>
    <property type="match status" value="1"/>
</dbReference>
<dbReference type="EMBL" id="CM026421">
    <property type="protein sequence ID" value="KAG0593468.1"/>
    <property type="molecule type" value="Genomic_DNA"/>
</dbReference>
<evidence type="ECO:0000313" key="2">
    <source>
        <dbReference type="Proteomes" id="UP000822688"/>
    </source>
</evidence>
<protein>
    <submittedName>
        <fullName evidence="1">Uncharacterized protein</fullName>
    </submittedName>
</protein>
<dbReference type="OrthoDB" id="1921581at2759"/>
<name>A0A8T0JF12_CERPU</name>
<dbReference type="Pfam" id="PF03013">
    <property type="entry name" value="Pyr_excise"/>
    <property type="match status" value="1"/>
</dbReference>
<dbReference type="InterPro" id="IPR004260">
    <property type="entry name" value="Pyr-dimer_DNA_glycosylase"/>
</dbReference>
<dbReference type="Proteomes" id="UP000822688">
    <property type="component" value="Chromosome 1"/>
</dbReference>
<organism evidence="1 2">
    <name type="scientific">Ceratodon purpureus</name>
    <name type="common">Fire moss</name>
    <name type="synonym">Dicranum purpureum</name>
    <dbReference type="NCBI Taxonomy" id="3225"/>
    <lineage>
        <taxon>Eukaryota</taxon>
        <taxon>Viridiplantae</taxon>
        <taxon>Streptophyta</taxon>
        <taxon>Embryophyta</taxon>
        <taxon>Bryophyta</taxon>
        <taxon>Bryophytina</taxon>
        <taxon>Bryopsida</taxon>
        <taxon>Dicranidae</taxon>
        <taxon>Pseudoditrichales</taxon>
        <taxon>Ditrichaceae</taxon>
        <taxon>Ceratodon</taxon>
    </lineage>
</organism>
<keyword evidence="2" id="KW-1185">Reference proteome</keyword>
<evidence type="ECO:0000313" key="1">
    <source>
        <dbReference type="EMBL" id="KAG0593468.1"/>
    </source>
</evidence>
<sequence>MTSLLNPQQFFTRISPSKSHIFIGVGKCSGSTRLQIRCLNTFLPYPEFDRTVECLDNRRLGKQRVEAWQILRIVQASPVPVKGTAWANSPAVRMWRGFPDALLVYYNACLEEWGRRGFKNVLLQPMEPQSLPVAMPPWLGDELVHASHRSNLLRKEPEHYTQFGWTEPPDLAYVWPVPMVKVEDEASTMVVPVKKTSRKKKAAAPVPPTAVKEPAMVVIADAETT</sequence>
<gene>
    <name evidence="1" type="ORF">KC19_1G332200</name>
</gene>
<reference evidence="1" key="1">
    <citation type="submission" date="2020-06" db="EMBL/GenBank/DDBJ databases">
        <title>WGS assembly of Ceratodon purpureus strain R40.</title>
        <authorList>
            <person name="Carey S.B."/>
            <person name="Jenkins J."/>
            <person name="Shu S."/>
            <person name="Lovell J.T."/>
            <person name="Sreedasyam A."/>
            <person name="Maumus F."/>
            <person name="Tiley G.P."/>
            <person name="Fernandez-Pozo N."/>
            <person name="Barry K."/>
            <person name="Chen C."/>
            <person name="Wang M."/>
            <person name="Lipzen A."/>
            <person name="Daum C."/>
            <person name="Saski C.A."/>
            <person name="Payton A.C."/>
            <person name="Mcbreen J.C."/>
            <person name="Conrad R.E."/>
            <person name="Kollar L.M."/>
            <person name="Olsson S."/>
            <person name="Huttunen S."/>
            <person name="Landis J.B."/>
            <person name="Wickett N.J."/>
            <person name="Johnson M.G."/>
            <person name="Rensing S.A."/>
            <person name="Grimwood J."/>
            <person name="Schmutz J."/>
            <person name="Mcdaniel S.F."/>
        </authorList>
    </citation>
    <scope>NUCLEOTIDE SEQUENCE</scope>
    <source>
        <strain evidence="1">R40</strain>
    </source>
</reference>
<accession>A0A8T0JF12</accession>
<proteinExistence type="predicted"/>
<comment type="caution">
    <text evidence="1">The sequence shown here is derived from an EMBL/GenBank/DDBJ whole genome shotgun (WGS) entry which is preliminary data.</text>
</comment>
<dbReference type="AlphaFoldDB" id="A0A8T0JF12"/>